<evidence type="ECO:0000259" key="1">
    <source>
        <dbReference type="PROSITE" id="PS50011"/>
    </source>
</evidence>
<evidence type="ECO:0000313" key="2">
    <source>
        <dbReference type="EMBL" id="CAG8556750.1"/>
    </source>
</evidence>
<dbReference type="GO" id="GO:0005524">
    <property type="term" value="F:ATP binding"/>
    <property type="evidence" value="ECO:0007669"/>
    <property type="project" value="InterPro"/>
</dbReference>
<keyword evidence="3" id="KW-1185">Reference proteome</keyword>
<dbReference type="InterPro" id="IPR000719">
    <property type="entry name" value="Prot_kinase_dom"/>
</dbReference>
<dbReference type="SUPFAM" id="SSF56112">
    <property type="entry name" value="Protein kinase-like (PK-like)"/>
    <property type="match status" value="1"/>
</dbReference>
<dbReference type="GO" id="GO:0004674">
    <property type="term" value="F:protein serine/threonine kinase activity"/>
    <property type="evidence" value="ECO:0007669"/>
    <property type="project" value="TreeGrafter"/>
</dbReference>
<dbReference type="InterPro" id="IPR001245">
    <property type="entry name" value="Ser-Thr/Tyr_kinase_cat_dom"/>
</dbReference>
<dbReference type="PANTHER" id="PTHR44329">
    <property type="entry name" value="SERINE/THREONINE-PROTEIN KINASE TNNI3K-RELATED"/>
    <property type="match status" value="1"/>
</dbReference>
<dbReference type="AlphaFoldDB" id="A0A9N9B7Y2"/>
<name>A0A9N9B7Y2_9GLOM</name>
<dbReference type="Gene3D" id="1.10.510.10">
    <property type="entry name" value="Transferase(Phosphotransferase) domain 1"/>
    <property type="match status" value="1"/>
</dbReference>
<comment type="caution">
    <text evidence="2">The sequence shown here is derived from an EMBL/GenBank/DDBJ whole genome shotgun (WGS) entry which is preliminary data.</text>
</comment>
<evidence type="ECO:0000313" key="3">
    <source>
        <dbReference type="Proteomes" id="UP000789342"/>
    </source>
</evidence>
<dbReference type="InterPro" id="IPR011009">
    <property type="entry name" value="Kinase-like_dom_sf"/>
</dbReference>
<dbReference type="OrthoDB" id="544350at2759"/>
<accession>A0A9N9B7Y2</accession>
<reference evidence="2" key="1">
    <citation type="submission" date="2021-06" db="EMBL/GenBank/DDBJ databases">
        <authorList>
            <person name="Kallberg Y."/>
            <person name="Tangrot J."/>
            <person name="Rosling A."/>
        </authorList>
    </citation>
    <scope>NUCLEOTIDE SEQUENCE</scope>
    <source>
        <strain evidence="2">CL551</strain>
    </source>
</reference>
<sequence>MLSNIGFGLHKIHENNYCHKDFHSGNILNRIYDKESFDSTISDFGLCRPANENLVDQSLYGVLPFVAPEVLRGEKFTKAADIYGFEPPFIDREYDVHLALAVCGGERPPIPNYAPEPYIKLMKQCWNPIPTNRPTAYELYEELHKWWNEFHHDHVLLQSFTKKREKMWRARLRELKGNPRPLMASQNLLTSKCLDYAGQLGMNVVNKIGTSNEAYITRQFDLSLTLESKNLSNMDNQY</sequence>
<dbReference type="Proteomes" id="UP000789342">
    <property type="component" value="Unassembled WGS sequence"/>
</dbReference>
<proteinExistence type="predicted"/>
<dbReference type="Pfam" id="PF07714">
    <property type="entry name" value="PK_Tyr_Ser-Thr"/>
    <property type="match status" value="1"/>
</dbReference>
<organism evidence="2 3">
    <name type="scientific">Acaulospora morrowiae</name>
    <dbReference type="NCBI Taxonomy" id="94023"/>
    <lineage>
        <taxon>Eukaryota</taxon>
        <taxon>Fungi</taxon>
        <taxon>Fungi incertae sedis</taxon>
        <taxon>Mucoromycota</taxon>
        <taxon>Glomeromycotina</taxon>
        <taxon>Glomeromycetes</taxon>
        <taxon>Diversisporales</taxon>
        <taxon>Acaulosporaceae</taxon>
        <taxon>Acaulospora</taxon>
    </lineage>
</organism>
<feature type="domain" description="Protein kinase" evidence="1">
    <location>
        <begin position="1"/>
        <end position="147"/>
    </location>
</feature>
<gene>
    <name evidence="2" type="ORF">AMORRO_LOCUS5827</name>
</gene>
<dbReference type="InterPro" id="IPR051681">
    <property type="entry name" value="Ser/Thr_Kinases-Pseudokinases"/>
</dbReference>
<dbReference type="EMBL" id="CAJVPV010003651">
    <property type="protein sequence ID" value="CAG8556750.1"/>
    <property type="molecule type" value="Genomic_DNA"/>
</dbReference>
<dbReference type="PROSITE" id="PS50011">
    <property type="entry name" value="PROTEIN_KINASE_DOM"/>
    <property type="match status" value="1"/>
</dbReference>
<protein>
    <submittedName>
        <fullName evidence="2">8417_t:CDS:1</fullName>
    </submittedName>
</protein>